<sequence length="273" mass="31191">MKNYQLQPINAILQDLDTVTKYLIQFIFPYQIPNRFIPRFTKFLRAAIQNVTFITALTDKEKLEYANTTTYPPFKDLGYPNKPHWRHDGPDPTPYPPTTAHYTHLMGPSCDPPMHPLDHSAVIVLLGLLPTNTHIATEDYFDMLTTKFLRAVNSRLPSDQRHDEGPVSLSVILTILADDSNHADSGSFQNIIRRARTKDHKIEYINDLLSHLLKNLLQALQTKACSLQRKIDSALQEYIRKTIKADRLPPVPAPSPQVPSSKSPKPPRRKRQK</sequence>
<protein>
    <submittedName>
        <fullName evidence="2">Uncharacterized protein</fullName>
    </submittedName>
</protein>
<comment type="caution">
    <text evidence="2">The sequence shown here is derived from an EMBL/GenBank/DDBJ whole genome shotgun (WGS) entry which is preliminary data.</text>
</comment>
<evidence type="ECO:0000313" key="3">
    <source>
        <dbReference type="Proteomes" id="UP001054902"/>
    </source>
</evidence>
<name>A0AAD3H8L8_9STRA</name>
<evidence type="ECO:0000256" key="1">
    <source>
        <dbReference type="SAM" id="MobiDB-lite"/>
    </source>
</evidence>
<dbReference type="AlphaFoldDB" id="A0AAD3H8L8"/>
<gene>
    <name evidence="2" type="ORF">CTEN210_10717</name>
</gene>
<keyword evidence="3" id="KW-1185">Reference proteome</keyword>
<accession>A0AAD3H8L8</accession>
<reference evidence="2 3" key="1">
    <citation type="journal article" date="2021" name="Sci. Rep.">
        <title>The genome of the diatom Chaetoceros tenuissimus carries an ancient integrated fragment of an extant virus.</title>
        <authorList>
            <person name="Hongo Y."/>
            <person name="Kimura K."/>
            <person name="Takaki Y."/>
            <person name="Yoshida Y."/>
            <person name="Baba S."/>
            <person name="Kobayashi G."/>
            <person name="Nagasaki K."/>
            <person name="Hano T."/>
            <person name="Tomaru Y."/>
        </authorList>
    </citation>
    <scope>NUCLEOTIDE SEQUENCE [LARGE SCALE GENOMIC DNA]</scope>
    <source>
        <strain evidence="2 3">NIES-3715</strain>
    </source>
</reference>
<feature type="region of interest" description="Disordered" evidence="1">
    <location>
        <begin position="245"/>
        <end position="273"/>
    </location>
</feature>
<evidence type="ECO:0000313" key="2">
    <source>
        <dbReference type="EMBL" id="GFH54241.1"/>
    </source>
</evidence>
<dbReference type="EMBL" id="BLLK01000047">
    <property type="protein sequence ID" value="GFH54241.1"/>
    <property type="molecule type" value="Genomic_DNA"/>
</dbReference>
<dbReference type="Proteomes" id="UP001054902">
    <property type="component" value="Unassembled WGS sequence"/>
</dbReference>
<proteinExistence type="predicted"/>
<organism evidence="2 3">
    <name type="scientific">Chaetoceros tenuissimus</name>
    <dbReference type="NCBI Taxonomy" id="426638"/>
    <lineage>
        <taxon>Eukaryota</taxon>
        <taxon>Sar</taxon>
        <taxon>Stramenopiles</taxon>
        <taxon>Ochrophyta</taxon>
        <taxon>Bacillariophyta</taxon>
        <taxon>Coscinodiscophyceae</taxon>
        <taxon>Chaetocerotophycidae</taxon>
        <taxon>Chaetocerotales</taxon>
        <taxon>Chaetocerotaceae</taxon>
        <taxon>Chaetoceros</taxon>
    </lineage>
</organism>